<dbReference type="GO" id="GO:0005634">
    <property type="term" value="C:nucleus"/>
    <property type="evidence" value="ECO:0007669"/>
    <property type="project" value="UniProtKB-SubCell"/>
</dbReference>
<dbReference type="Proteomes" id="UP001154078">
    <property type="component" value="Chromosome 9"/>
</dbReference>
<gene>
    <name evidence="10" type="ORF">MELIAE_LOCUS12744</name>
</gene>
<keyword evidence="3" id="KW-0677">Repeat</keyword>
<evidence type="ECO:0000256" key="8">
    <source>
        <dbReference type="PROSITE-ProRule" id="PRU00042"/>
    </source>
</evidence>
<accession>A0A9P0FQD3</accession>
<dbReference type="AlphaFoldDB" id="A0A9P0FQD3"/>
<keyword evidence="5" id="KW-0862">Zinc</keyword>
<evidence type="ECO:0000313" key="11">
    <source>
        <dbReference type="Proteomes" id="UP001154078"/>
    </source>
</evidence>
<feature type="domain" description="C2H2-type" evidence="9">
    <location>
        <begin position="183"/>
        <end position="207"/>
    </location>
</feature>
<evidence type="ECO:0000256" key="4">
    <source>
        <dbReference type="ARBA" id="ARBA00022771"/>
    </source>
</evidence>
<keyword evidence="6" id="KW-0238">DNA-binding</keyword>
<evidence type="ECO:0000256" key="6">
    <source>
        <dbReference type="ARBA" id="ARBA00023125"/>
    </source>
</evidence>
<comment type="subcellular location">
    <subcellularLocation>
        <location evidence="1">Nucleus</location>
    </subcellularLocation>
</comment>
<dbReference type="GO" id="GO:0008270">
    <property type="term" value="F:zinc ion binding"/>
    <property type="evidence" value="ECO:0007669"/>
    <property type="project" value="UniProtKB-KW"/>
</dbReference>
<organism evidence="10 11">
    <name type="scientific">Brassicogethes aeneus</name>
    <name type="common">Rape pollen beetle</name>
    <name type="synonym">Meligethes aeneus</name>
    <dbReference type="NCBI Taxonomy" id="1431903"/>
    <lineage>
        <taxon>Eukaryota</taxon>
        <taxon>Metazoa</taxon>
        <taxon>Ecdysozoa</taxon>
        <taxon>Arthropoda</taxon>
        <taxon>Hexapoda</taxon>
        <taxon>Insecta</taxon>
        <taxon>Pterygota</taxon>
        <taxon>Neoptera</taxon>
        <taxon>Endopterygota</taxon>
        <taxon>Coleoptera</taxon>
        <taxon>Polyphaga</taxon>
        <taxon>Cucujiformia</taxon>
        <taxon>Nitidulidae</taxon>
        <taxon>Meligethinae</taxon>
        <taxon>Brassicogethes</taxon>
    </lineage>
</organism>
<feature type="domain" description="C2H2-type" evidence="9">
    <location>
        <begin position="123"/>
        <end position="150"/>
    </location>
</feature>
<dbReference type="SMART" id="SM00355">
    <property type="entry name" value="ZnF_C2H2"/>
    <property type="match status" value="5"/>
</dbReference>
<dbReference type="OrthoDB" id="3561125at2759"/>
<dbReference type="InterPro" id="IPR013087">
    <property type="entry name" value="Znf_C2H2_type"/>
</dbReference>
<name>A0A9P0FQD3_BRAAE</name>
<evidence type="ECO:0000256" key="1">
    <source>
        <dbReference type="ARBA" id="ARBA00004123"/>
    </source>
</evidence>
<proteinExistence type="predicted"/>
<dbReference type="Gene3D" id="3.30.160.60">
    <property type="entry name" value="Classic Zinc Finger"/>
    <property type="match status" value="2"/>
</dbReference>
<reference evidence="10" key="1">
    <citation type="submission" date="2021-12" db="EMBL/GenBank/DDBJ databases">
        <authorList>
            <person name="King R."/>
        </authorList>
    </citation>
    <scope>NUCLEOTIDE SEQUENCE</scope>
</reference>
<keyword evidence="11" id="KW-1185">Reference proteome</keyword>
<protein>
    <recommendedName>
        <fullName evidence="9">C2H2-type domain-containing protein</fullName>
    </recommendedName>
</protein>
<dbReference type="EMBL" id="OV121140">
    <property type="protein sequence ID" value="CAH0564122.1"/>
    <property type="molecule type" value="Genomic_DNA"/>
</dbReference>
<dbReference type="PROSITE" id="PS50157">
    <property type="entry name" value="ZINC_FINGER_C2H2_2"/>
    <property type="match status" value="2"/>
</dbReference>
<evidence type="ECO:0000256" key="2">
    <source>
        <dbReference type="ARBA" id="ARBA00022723"/>
    </source>
</evidence>
<keyword evidence="7" id="KW-0539">Nucleus</keyword>
<evidence type="ECO:0000256" key="7">
    <source>
        <dbReference type="ARBA" id="ARBA00023242"/>
    </source>
</evidence>
<evidence type="ECO:0000256" key="3">
    <source>
        <dbReference type="ARBA" id="ARBA00022737"/>
    </source>
</evidence>
<evidence type="ECO:0000313" key="10">
    <source>
        <dbReference type="EMBL" id="CAH0564122.1"/>
    </source>
</evidence>
<evidence type="ECO:0000256" key="5">
    <source>
        <dbReference type="ARBA" id="ARBA00022833"/>
    </source>
</evidence>
<evidence type="ECO:0000259" key="9">
    <source>
        <dbReference type="PROSITE" id="PS50157"/>
    </source>
</evidence>
<dbReference type="GO" id="GO:0003677">
    <property type="term" value="F:DNA binding"/>
    <property type="evidence" value="ECO:0007669"/>
    <property type="project" value="UniProtKB-KW"/>
</dbReference>
<keyword evidence="2" id="KW-0479">Metal-binding</keyword>
<dbReference type="PANTHER" id="PTHR24392">
    <property type="entry name" value="ZINC FINGER PROTEIN"/>
    <property type="match status" value="1"/>
</dbReference>
<keyword evidence="4 8" id="KW-0863">Zinc-finger</keyword>
<sequence length="207" mass="24911">MENVEIKQELLDDNVILEENNNMSSAESVNIKHEEDIGDDSEIEKKIVAKKYVRRKIMQCTVCLYETTHSGHLNRHIKYVHNLNNNETHKFKCEKCSYKTHFRENYTRHNLTHSKSVRKVEKVKCTECNFETVHKVSLKRHLKLHKKLEEIEHFTCLHCKYKSRFKRKIRNHVLRHLDNAELFKCGKCKFETKFKDNLRKHAKLHKN</sequence>